<keyword evidence="1" id="KW-0472">Membrane</keyword>
<keyword evidence="3" id="KW-1185">Reference proteome</keyword>
<organism evidence="2 3">
    <name type="scientific">Aquibacillus albus</name>
    <dbReference type="NCBI Taxonomy" id="1168171"/>
    <lineage>
        <taxon>Bacteria</taxon>
        <taxon>Bacillati</taxon>
        <taxon>Bacillota</taxon>
        <taxon>Bacilli</taxon>
        <taxon>Bacillales</taxon>
        <taxon>Bacillaceae</taxon>
        <taxon>Aquibacillus</taxon>
    </lineage>
</organism>
<dbReference type="Pfam" id="PF12679">
    <property type="entry name" value="ABC2_membrane_2"/>
    <property type="match status" value="1"/>
</dbReference>
<evidence type="ECO:0000313" key="2">
    <source>
        <dbReference type="EMBL" id="MBM7571112.1"/>
    </source>
</evidence>
<proteinExistence type="predicted"/>
<sequence length="266" mass="29873">MNIIKRELNAHRKSFIIWSIGVFVLISTGMSKYAGMENSTQSMNQVIESLPRIIKVILGTGSLNITTPLGYYGMLYLYLSVMLSVHAAMLGATIVSKEERDKTAEFLFSKPITRTYVMTSKLIASSIQMILLNIISFISSFLFIEPYNNETQSLGSEVFTFTAGLLLLQFIFLSIGTSTAAINKKSKAAPSIAAGILLFCFFLSVFIDITGKLDFFRYFTPFKYVVAEEILNTGRIDTIYVILSVVIMVLMTSMTYVFYQRRDINT</sequence>
<gene>
    <name evidence="2" type="ORF">JOC48_001595</name>
</gene>
<evidence type="ECO:0000313" key="3">
    <source>
        <dbReference type="Proteomes" id="UP001296943"/>
    </source>
</evidence>
<feature type="transmembrane region" description="Helical" evidence="1">
    <location>
        <begin position="75"/>
        <end position="95"/>
    </location>
</feature>
<feature type="transmembrane region" description="Helical" evidence="1">
    <location>
        <begin position="158"/>
        <end position="176"/>
    </location>
</feature>
<protein>
    <submittedName>
        <fullName evidence="2">ABC-2 type transport system permease protein</fullName>
    </submittedName>
</protein>
<feature type="transmembrane region" description="Helical" evidence="1">
    <location>
        <begin position="239"/>
        <end position="259"/>
    </location>
</feature>
<evidence type="ECO:0000256" key="1">
    <source>
        <dbReference type="SAM" id="Phobius"/>
    </source>
</evidence>
<reference evidence="2 3" key="1">
    <citation type="submission" date="2021-01" db="EMBL/GenBank/DDBJ databases">
        <title>Genomic Encyclopedia of Type Strains, Phase IV (KMG-IV): sequencing the most valuable type-strain genomes for metagenomic binning, comparative biology and taxonomic classification.</title>
        <authorList>
            <person name="Goeker M."/>
        </authorList>
    </citation>
    <scope>NUCLEOTIDE SEQUENCE [LARGE SCALE GENOMIC DNA]</scope>
    <source>
        <strain evidence="2 3">DSM 23711</strain>
    </source>
</reference>
<feature type="transmembrane region" description="Helical" evidence="1">
    <location>
        <begin position="116"/>
        <end position="138"/>
    </location>
</feature>
<feature type="transmembrane region" description="Helical" evidence="1">
    <location>
        <begin position="15"/>
        <end position="34"/>
    </location>
</feature>
<feature type="transmembrane region" description="Helical" evidence="1">
    <location>
        <begin position="188"/>
        <end position="207"/>
    </location>
</feature>
<keyword evidence="1" id="KW-0812">Transmembrane</keyword>
<dbReference type="PANTHER" id="PTHR37305:SF1">
    <property type="entry name" value="MEMBRANE PROTEIN"/>
    <property type="match status" value="1"/>
</dbReference>
<accession>A0ABS2MZ10</accession>
<dbReference type="PANTHER" id="PTHR37305">
    <property type="entry name" value="INTEGRAL MEMBRANE PROTEIN-RELATED"/>
    <property type="match status" value="1"/>
</dbReference>
<dbReference type="RefSeq" id="WP_204498527.1">
    <property type="nucleotide sequence ID" value="NZ_JAFBDR010000007.1"/>
</dbReference>
<comment type="caution">
    <text evidence="2">The sequence shown here is derived from an EMBL/GenBank/DDBJ whole genome shotgun (WGS) entry which is preliminary data.</text>
</comment>
<dbReference type="EMBL" id="JAFBDR010000007">
    <property type="protein sequence ID" value="MBM7571112.1"/>
    <property type="molecule type" value="Genomic_DNA"/>
</dbReference>
<name>A0ABS2MZ10_9BACI</name>
<keyword evidence="1" id="KW-1133">Transmembrane helix</keyword>
<dbReference type="Proteomes" id="UP001296943">
    <property type="component" value="Unassembled WGS sequence"/>
</dbReference>